<sequence>MPGDPPQQSGKAPYPARGVHIQSHGPTIVFLNLCTEDRAKLLANDLVHSLLLQVWQDSPAWLIGSYLIMPDHIHIFACPHDTSIKFDDWVTYWKGQFSLRHKYSKIRWQSKPFHHRLRTQESYLEKLDYVRQNPVHAGLVQDSKDWPYQGTLNHLRWH</sequence>
<dbReference type="SMART" id="SM01321">
    <property type="entry name" value="Y1_Tnp"/>
    <property type="match status" value="1"/>
</dbReference>
<dbReference type="STRING" id="320771.Cflav_PD3546"/>
<comment type="caution">
    <text evidence="2">The sequence shown here is derived from an EMBL/GenBank/DDBJ whole genome shotgun (WGS) entry which is preliminary data.</text>
</comment>
<dbReference type="GO" id="GO:0043565">
    <property type="term" value="F:sequence-specific DNA binding"/>
    <property type="evidence" value="ECO:0007669"/>
    <property type="project" value="TreeGrafter"/>
</dbReference>
<dbReference type="Proteomes" id="UP000003688">
    <property type="component" value="Unassembled WGS sequence"/>
</dbReference>
<name>B9XH53_PEDPL</name>
<proteinExistence type="predicted"/>
<evidence type="ECO:0000259" key="1">
    <source>
        <dbReference type="SMART" id="SM01321"/>
    </source>
</evidence>
<protein>
    <recommendedName>
        <fullName evidence="1">Transposase IS200-like domain-containing protein</fullName>
    </recommendedName>
</protein>
<evidence type="ECO:0000313" key="2">
    <source>
        <dbReference type="EMBL" id="EEF60688.1"/>
    </source>
</evidence>
<dbReference type="EMBL" id="ABOX02000014">
    <property type="protein sequence ID" value="EEF60688.1"/>
    <property type="molecule type" value="Genomic_DNA"/>
</dbReference>
<dbReference type="PANTHER" id="PTHR36966:SF1">
    <property type="entry name" value="REP-ASSOCIATED TYROSINE TRANSPOSASE"/>
    <property type="match status" value="1"/>
</dbReference>
<accession>B9XH53</accession>
<reference evidence="2 3" key="1">
    <citation type="journal article" date="2011" name="J. Bacteriol.">
        <title>Genome sequence of 'Pedosphaera parvula' Ellin514, an aerobic Verrucomicrobial isolate from pasture soil.</title>
        <authorList>
            <person name="Kant R."/>
            <person name="van Passel M.W."/>
            <person name="Sangwan P."/>
            <person name="Palva A."/>
            <person name="Lucas S."/>
            <person name="Copeland A."/>
            <person name="Lapidus A."/>
            <person name="Glavina Del Rio T."/>
            <person name="Dalin E."/>
            <person name="Tice H."/>
            <person name="Bruce D."/>
            <person name="Goodwin L."/>
            <person name="Pitluck S."/>
            <person name="Chertkov O."/>
            <person name="Larimer F.W."/>
            <person name="Land M.L."/>
            <person name="Hauser L."/>
            <person name="Brettin T.S."/>
            <person name="Detter J.C."/>
            <person name="Han S."/>
            <person name="de Vos W.M."/>
            <person name="Janssen P.H."/>
            <person name="Smidt H."/>
        </authorList>
    </citation>
    <scope>NUCLEOTIDE SEQUENCE [LARGE SCALE GENOMIC DNA]</scope>
    <source>
        <strain evidence="2 3">Ellin514</strain>
    </source>
</reference>
<dbReference type="Gene3D" id="3.30.70.1290">
    <property type="entry name" value="Transposase IS200-like"/>
    <property type="match status" value="1"/>
</dbReference>
<organism evidence="2 3">
    <name type="scientific">Pedosphaera parvula (strain Ellin514)</name>
    <dbReference type="NCBI Taxonomy" id="320771"/>
    <lineage>
        <taxon>Bacteria</taxon>
        <taxon>Pseudomonadati</taxon>
        <taxon>Verrucomicrobiota</taxon>
        <taxon>Pedosphaerae</taxon>
        <taxon>Pedosphaerales</taxon>
        <taxon>Pedosphaeraceae</taxon>
        <taxon>Pedosphaera</taxon>
    </lineage>
</organism>
<dbReference type="GO" id="GO:0006313">
    <property type="term" value="P:DNA transposition"/>
    <property type="evidence" value="ECO:0007669"/>
    <property type="project" value="InterPro"/>
</dbReference>
<evidence type="ECO:0000313" key="3">
    <source>
        <dbReference type="Proteomes" id="UP000003688"/>
    </source>
</evidence>
<dbReference type="InterPro" id="IPR052715">
    <property type="entry name" value="RAYT_transposase"/>
</dbReference>
<dbReference type="InterPro" id="IPR036515">
    <property type="entry name" value="Transposase_17_sf"/>
</dbReference>
<dbReference type="AlphaFoldDB" id="B9XH53"/>
<dbReference type="GO" id="GO:0004803">
    <property type="term" value="F:transposase activity"/>
    <property type="evidence" value="ECO:0007669"/>
    <property type="project" value="InterPro"/>
</dbReference>
<dbReference type="PANTHER" id="PTHR36966">
    <property type="entry name" value="REP-ASSOCIATED TYROSINE TRANSPOSASE"/>
    <property type="match status" value="1"/>
</dbReference>
<dbReference type="InterPro" id="IPR002686">
    <property type="entry name" value="Transposase_17"/>
</dbReference>
<feature type="domain" description="Transposase IS200-like" evidence="1">
    <location>
        <begin position="24"/>
        <end position="133"/>
    </location>
</feature>
<keyword evidence="3" id="KW-1185">Reference proteome</keyword>
<gene>
    <name evidence="2" type="ORF">Cflav_PD3546</name>
</gene>
<dbReference type="SUPFAM" id="SSF143422">
    <property type="entry name" value="Transposase IS200-like"/>
    <property type="match status" value="1"/>
</dbReference>